<accession>A0A0H2RWW8</accession>
<evidence type="ECO:0000259" key="2">
    <source>
        <dbReference type="Pfam" id="PF00135"/>
    </source>
</evidence>
<dbReference type="Pfam" id="PF00135">
    <property type="entry name" value="COesterase"/>
    <property type="match status" value="1"/>
</dbReference>
<reference evidence="3 4" key="1">
    <citation type="submission" date="2015-04" db="EMBL/GenBank/DDBJ databases">
        <title>Complete genome sequence of Schizopora paradoxa KUC8140, a cosmopolitan wood degrader in East Asia.</title>
        <authorList>
            <consortium name="DOE Joint Genome Institute"/>
            <person name="Min B."/>
            <person name="Park H."/>
            <person name="Jang Y."/>
            <person name="Kim J.-J."/>
            <person name="Kim K.H."/>
            <person name="Pangilinan J."/>
            <person name="Lipzen A."/>
            <person name="Riley R."/>
            <person name="Grigoriev I.V."/>
            <person name="Spatafora J.W."/>
            <person name="Choi I.-G."/>
        </authorList>
    </citation>
    <scope>NUCLEOTIDE SEQUENCE [LARGE SCALE GENOMIC DNA]</scope>
    <source>
        <strain evidence="3 4">KUC8140</strain>
    </source>
</reference>
<evidence type="ECO:0000256" key="1">
    <source>
        <dbReference type="SAM" id="MobiDB-lite"/>
    </source>
</evidence>
<dbReference type="InParanoid" id="A0A0H2RWW8"/>
<feature type="compositionally biased region" description="Basic residues" evidence="1">
    <location>
        <begin position="751"/>
        <end position="769"/>
    </location>
</feature>
<dbReference type="STRING" id="27342.A0A0H2RWW8"/>
<feature type="region of interest" description="Disordered" evidence="1">
    <location>
        <begin position="1"/>
        <end position="26"/>
    </location>
</feature>
<dbReference type="EMBL" id="KQ085920">
    <property type="protein sequence ID" value="KLO16112.1"/>
    <property type="molecule type" value="Genomic_DNA"/>
</dbReference>
<feature type="compositionally biased region" description="Low complexity" evidence="1">
    <location>
        <begin position="536"/>
        <end position="556"/>
    </location>
</feature>
<keyword evidence="4" id="KW-1185">Reference proteome</keyword>
<dbReference type="PANTHER" id="PTHR43142:SF5">
    <property type="entry name" value="CARBOXYLIC ESTER HYDROLASE"/>
    <property type="match status" value="1"/>
</dbReference>
<proteinExistence type="predicted"/>
<keyword evidence="3" id="KW-0378">Hydrolase</keyword>
<dbReference type="Proteomes" id="UP000053477">
    <property type="component" value="Unassembled WGS sequence"/>
</dbReference>
<dbReference type="PANTHER" id="PTHR43142">
    <property type="entry name" value="CARBOXYLIC ESTER HYDROLASE"/>
    <property type="match status" value="1"/>
</dbReference>
<dbReference type="SUPFAM" id="SSF53474">
    <property type="entry name" value="alpha/beta-Hydrolases"/>
    <property type="match status" value="2"/>
</dbReference>
<feature type="domain" description="Carboxylesterase type B" evidence="2">
    <location>
        <begin position="63"/>
        <end position="507"/>
    </location>
</feature>
<sequence length="845" mass="91693">MVAYPDTDSDSDNAHMSTSADDAMDSDSVHIVVDSGDASSPELNDVDGPTIEITHPTLHTKFVGVQHPASVRNATVHQYRGIKYATVPKRFRRSVLLQEYPEKTLATRHGAICPQIKNRWLESRLYGLPPEIVPKPSDSPPEDEWECLNLCITTPAPECLRKHGLVPVMVYFHGGGNVTGSGTEWIWDAGALVRKSVQCGRPVVVVALNFRLGLFGFAASQLLREDNEAAGEEGVGNYGLHDQRTALLWIKKYISGFGGDPELVTLFGSSWGAADIHAHLLSNANQADITGPDPDKVLFHRAILQSGALVPSNSVVQDVFSAGAHLGRIMQSLDIKSIDELREVPAAKLVSVTGERVRPVDDGVFLRRDWKSLALPFASSSQQNPRRVCRQDIMIGDVACESVLWAIPARLWGADAVARRARAIVQSVRRADTLMRAYDIVEAAKNSNPGSPMHGRARLGEDNAFMDSDDEGVESSDDEGCELAERVMDLINDVAFAWPVDVAARSAADSAFIFEEPSPPKAEGNDYLSAGGGYLSAGSESSLSPSPSGSESNLSGMDSTPQPTHHHRPPNAPFVYRYVFDQASPYTQTPHHGVDLLYLFGNIPFPTDPDLTAEENEEVNWDRVKVRSEMQERWLVFAHGEEPWEPLTPQPPAGFSEIPQVDLPIPMLSPSSSFSYGSPTKSTSGSSFGGYFTPSDSSRSSSFSHSGALHLDAFPPADPGSRSAAAMSPFLTLGPHKANAHGHMHQPLSHRGGHTHAHHHHHHHSRFHGKAPPSPAEHQPISISESDKVFVFGPEGETGSRSAKIFAGRRRVHAWREALAPLGLATAQKVGQELGNGPPVNGVRF</sequence>
<gene>
    <name evidence="3" type="ORF">SCHPADRAFT_901797</name>
</gene>
<dbReference type="AlphaFoldDB" id="A0A0H2RWW8"/>
<evidence type="ECO:0000313" key="3">
    <source>
        <dbReference type="EMBL" id="KLO16112.1"/>
    </source>
</evidence>
<name>A0A0H2RWW8_9AGAM</name>
<organism evidence="3 4">
    <name type="scientific">Schizopora paradoxa</name>
    <dbReference type="NCBI Taxonomy" id="27342"/>
    <lineage>
        <taxon>Eukaryota</taxon>
        <taxon>Fungi</taxon>
        <taxon>Dikarya</taxon>
        <taxon>Basidiomycota</taxon>
        <taxon>Agaricomycotina</taxon>
        <taxon>Agaricomycetes</taxon>
        <taxon>Hymenochaetales</taxon>
        <taxon>Schizoporaceae</taxon>
        <taxon>Schizopora</taxon>
    </lineage>
</organism>
<feature type="region of interest" description="Disordered" evidence="1">
    <location>
        <begin position="733"/>
        <end position="780"/>
    </location>
</feature>
<dbReference type="GO" id="GO:0016787">
    <property type="term" value="F:hydrolase activity"/>
    <property type="evidence" value="ECO:0007669"/>
    <property type="project" value="UniProtKB-KW"/>
</dbReference>
<dbReference type="InterPro" id="IPR029058">
    <property type="entry name" value="AB_hydrolase_fold"/>
</dbReference>
<dbReference type="Gene3D" id="3.40.50.1820">
    <property type="entry name" value="alpha/beta hydrolase"/>
    <property type="match status" value="1"/>
</dbReference>
<protein>
    <submittedName>
        <fullName evidence="3">Alpha/beta-hydrolase</fullName>
    </submittedName>
</protein>
<dbReference type="InterPro" id="IPR002018">
    <property type="entry name" value="CarbesteraseB"/>
</dbReference>
<evidence type="ECO:0000313" key="4">
    <source>
        <dbReference type="Proteomes" id="UP000053477"/>
    </source>
</evidence>
<feature type="region of interest" description="Disordered" evidence="1">
    <location>
        <begin position="536"/>
        <end position="568"/>
    </location>
</feature>
<dbReference type="OrthoDB" id="3200163at2759"/>